<comment type="similarity">
    <text evidence="1">Belongs to the DprA/Smf family.</text>
</comment>
<dbReference type="InterPro" id="IPR057666">
    <property type="entry name" value="DrpA_SLOG"/>
</dbReference>
<dbReference type="EMBL" id="JAKNFS010000011">
    <property type="protein sequence ID" value="MCG4765703.1"/>
    <property type="molecule type" value="Genomic_DNA"/>
</dbReference>
<dbReference type="InterPro" id="IPR041614">
    <property type="entry name" value="DprA_WH"/>
</dbReference>
<feature type="domain" description="Smf/DprA SLOG" evidence="2">
    <location>
        <begin position="10"/>
        <end position="216"/>
    </location>
</feature>
<name>A0A174D4G4_9FIRM</name>
<proteinExistence type="inferred from homology"/>
<accession>A0A174D4G4</accession>
<dbReference type="Pfam" id="PF17782">
    <property type="entry name" value="WHD_DprA"/>
    <property type="match status" value="1"/>
</dbReference>
<evidence type="ECO:0000259" key="3">
    <source>
        <dbReference type="Pfam" id="PF17782"/>
    </source>
</evidence>
<evidence type="ECO:0000313" key="5">
    <source>
        <dbReference type="EMBL" id="MBN2954324.1"/>
    </source>
</evidence>
<reference evidence="7" key="3">
    <citation type="submission" date="2020-02" db="EMBL/GenBank/DDBJ databases">
        <authorList>
            <person name="Littmann E."/>
            <person name="Sorbara M."/>
        </authorList>
    </citation>
    <scope>NUCLEOTIDE SEQUENCE</scope>
    <source>
        <strain evidence="7">MSK.14.54</strain>
    </source>
</reference>
<dbReference type="NCBIfam" id="TIGR00732">
    <property type="entry name" value="dprA"/>
    <property type="match status" value="1"/>
</dbReference>
<organism evidence="4 8">
    <name type="scientific">Fusicatenibacter saccharivorans</name>
    <dbReference type="NCBI Taxonomy" id="1150298"/>
    <lineage>
        <taxon>Bacteria</taxon>
        <taxon>Bacillati</taxon>
        <taxon>Bacillota</taxon>
        <taxon>Clostridia</taxon>
        <taxon>Lachnospirales</taxon>
        <taxon>Lachnospiraceae</taxon>
        <taxon>Fusicatenibacter</taxon>
    </lineage>
</organism>
<dbReference type="RefSeq" id="WP_022462182.1">
    <property type="nucleotide sequence ID" value="NZ_CABJFB010000003.1"/>
</dbReference>
<dbReference type="Proteomes" id="UP000768180">
    <property type="component" value="Unassembled WGS sequence"/>
</dbReference>
<dbReference type="PANTHER" id="PTHR43022">
    <property type="entry name" value="PROTEIN SMF"/>
    <property type="match status" value="1"/>
</dbReference>
<reference evidence="7 9" key="2">
    <citation type="journal article" date="2020" name="Cell Host Microbe">
        <title>Functional and Genomic Variation between Human-Derived Isolates of Lachnospiraceae Reveals Inter- and Intra-Species Diversity.</title>
        <authorList>
            <person name="Sorbara M.T."/>
            <person name="Littmann E.R."/>
            <person name="Fontana E."/>
            <person name="Moody T.U."/>
            <person name="Kohout C.E."/>
            <person name="Gjonbalaj M."/>
            <person name="Eaton V."/>
            <person name="Seok R."/>
            <person name="Leiner I.M."/>
            <person name="Pamer E.G."/>
        </authorList>
    </citation>
    <scope>NUCLEOTIDE SEQUENCE [LARGE SCALE GENOMIC DNA]</scope>
    <source>
        <strain evidence="7 9">MSK.14.54</strain>
    </source>
</reference>
<evidence type="ECO:0000313" key="6">
    <source>
        <dbReference type="EMBL" id="MCG4765703.1"/>
    </source>
</evidence>
<evidence type="ECO:0000313" key="9">
    <source>
        <dbReference type="Proteomes" id="UP000768180"/>
    </source>
</evidence>
<dbReference type="InterPro" id="IPR036388">
    <property type="entry name" value="WH-like_DNA-bd_sf"/>
</dbReference>
<dbReference type="Gene3D" id="3.40.50.450">
    <property type="match status" value="1"/>
</dbReference>
<keyword evidence="9" id="KW-1185">Reference proteome</keyword>
<dbReference type="EMBL" id="JAFHBD010000062">
    <property type="protein sequence ID" value="MBN2954324.1"/>
    <property type="molecule type" value="Genomic_DNA"/>
</dbReference>
<dbReference type="Proteomes" id="UP001199915">
    <property type="component" value="Unassembled WGS sequence"/>
</dbReference>
<dbReference type="Pfam" id="PF02481">
    <property type="entry name" value="DNA_processg_A"/>
    <property type="match status" value="1"/>
</dbReference>
<dbReference type="EMBL" id="JAAITQ010000009">
    <property type="protein sequence ID" value="NSE16104.1"/>
    <property type="molecule type" value="Genomic_DNA"/>
</dbReference>
<dbReference type="Proteomes" id="UP000095706">
    <property type="component" value="Unassembled WGS sequence"/>
</dbReference>
<dbReference type="Gene3D" id="1.10.10.10">
    <property type="entry name" value="Winged helix-like DNA-binding domain superfamily/Winged helix DNA-binding domain"/>
    <property type="match status" value="1"/>
</dbReference>
<dbReference type="Proteomes" id="UP000737612">
    <property type="component" value="Unassembled WGS sequence"/>
</dbReference>
<dbReference type="PANTHER" id="PTHR43022:SF1">
    <property type="entry name" value="PROTEIN SMF"/>
    <property type="match status" value="1"/>
</dbReference>
<reference evidence="6" key="5">
    <citation type="submission" date="2022-01" db="EMBL/GenBank/DDBJ databases">
        <title>Collection of gut derived symbiotic bacterial strains cultured from healthy donors.</title>
        <authorList>
            <person name="Lin H."/>
            <person name="Kohout C."/>
            <person name="Waligurski E."/>
            <person name="Pamer E.G."/>
        </authorList>
    </citation>
    <scope>NUCLEOTIDE SEQUENCE</scope>
    <source>
        <strain evidence="6">DFI.5.49</strain>
    </source>
</reference>
<dbReference type="InterPro" id="IPR003488">
    <property type="entry name" value="DprA"/>
</dbReference>
<dbReference type="EMBL" id="CYYV01000006">
    <property type="protein sequence ID" value="CUO20343.1"/>
    <property type="molecule type" value="Genomic_DNA"/>
</dbReference>
<evidence type="ECO:0000313" key="4">
    <source>
        <dbReference type="EMBL" id="CUO20343.1"/>
    </source>
</evidence>
<reference evidence="5" key="4">
    <citation type="submission" date="2021-02" db="EMBL/GenBank/DDBJ databases">
        <title>Metagenome-assembled genomes from human diarrheal sample B26.</title>
        <authorList>
            <person name="Ateba T.P."/>
            <person name="Alayande K.A."/>
            <person name="Mwanza M."/>
        </authorList>
    </citation>
    <scope>NUCLEOTIDE SEQUENCE</scope>
    <source>
        <strain evidence="5">06WH</strain>
    </source>
</reference>
<reference evidence="4 8" key="1">
    <citation type="submission" date="2015-09" db="EMBL/GenBank/DDBJ databases">
        <authorList>
            <consortium name="Pathogen Informatics"/>
        </authorList>
    </citation>
    <scope>NUCLEOTIDE SEQUENCE [LARGE SCALE GENOMIC DNA]</scope>
    <source>
        <strain evidence="4 8">2789STDY5608849</strain>
    </source>
</reference>
<gene>
    <name evidence="4" type="primary">smf</name>
    <name evidence="5" type="synonym">dprA</name>
    <name evidence="4" type="ORF">ERS852406_01477</name>
    <name evidence="7" type="ORF">G5B05_06690</name>
    <name evidence="5" type="ORF">JTJ23_12220</name>
    <name evidence="6" type="ORF">L0N21_09300</name>
</gene>
<feature type="domain" description="DprA winged helix" evidence="3">
    <location>
        <begin position="227"/>
        <end position="281"/>
    </location>
</feature>
<dbReference type="GO" id="GO:0009294">
    <property type="term" value="P:DNA-mediated transformation"/>
    <property type="evidence" value="ECO:0007669"/>
    <property type="project" value="InterPro"/>
</dbReference>
<evidence type="ECO:0000256" key="1">
    <source>
        <dbReference type="ARBA" id="ARBA00006525"/>
    </source>
</evidence>
<evidence type="ECO:0000259" key="2">
    <source>
        <dbReference type="Pfam" id="PF02481"/>
    </source>
</evidence>
<protein>
    <submittedName>
        <fullName evidence="5">DNA-processing protein DprA</fullName>
    </submittedName>
    <submittedName>
        <fullName evidence="4 7">DNA-protecting protein DprA</fullName>
    </submittedName>
</protein>
<evidence type="ECO:0000313" key="8">
    <source>
        <dbReference type="Proteomes" id="UP000095706"/>
    </source>
</evidence>
<dbReference type="AlphaFoldDB" id="A0A174D4G4"/>
<dbReference type="SUPFAM" id="SSF102405">
    <property type="entry name" value="MCP/YpsA-like"/>
    <property type="match status" value="1"/>
</dbReference>
<dbReference type="GeneID" id="79855533"/>
<sequence length="289" mass="30463">MAMEIFTVGRGQEGYPERLMPFADMPSRLFVRGALPADEQKTAAIVGARICTAYGKSQAAFFAQVLAANGVAVISGLACGIDAAAHEGALRGKGKTFAVLGCGVDICYPKQNYPLMRRMLENGGGVLSEFPPGAEPLPWHFPIRNRVISALADVVLVIEAKEKSGSLITADYALEQGKTVFALPGRTTDATSRGCNRLIAQGAEIAISPETILEELGVKKAGTKRAAPRPRYGKEAEMVLKTLAAEPQNLAQLAGSTGIPLQELTGILLALEIDGVIAENPPGVYMALS</sequence>
<evidence type="ECO:0000313" key="7">
    <source>
        <dbReference type="EMBL" id="NSE16104.1"/>
    </source>
</evidence>